<dbReference type="EMBL" id="JBHLTP010000013">
    <property type="protein sequence ID" value="MFC0525417.1"/>
    <property type="molecule type" value="Genomic_DNA"/>
</dbReference>
<dbReference type="RefSeq" id="WP_377350664.1">
    <property type="nucleotide sequence ID" value="NZ_JBHLTP010000013.1"/>
</dbReference>
<dbReference type="Proteomes" id="UP001589836">
    <property type="component" value="Unassembled WGS sequence"/>
</dbReference>
<sequence>MSVLVSINCTTYNHEEHIGDALEGFLMQKTDFDYEILIGEDCSTDNTLKVIRSYQDKHPDRIKLIISETNKGGRRNSLNLLNISEGTYIAKCEGDDFWTDPYKLQKQVDVMRKNPNCTLCAHGATITNAQKVPTGDVVNPYNQSTFVQMQHIITHGAVMFPTCSLLYKKEALENLPNFYYNAHVGDYPLIMILASRGDVYYLNELMSVYKTGVAGSWTQRTLSGEDQTYKSIKNLEKDMWILNEFNSFTKGVYQSFINDAKNNRKRVIMSSIKDYLERIKHL</sequence>
<protein>
    <submittedName>
        <fullName evidence="3">Glycosyltransferase family 2 protein</fullName>
    </submittedName>
</protein>
<dbReference type="InterPro" id="IPR029044">
    <property type="entry name" value="Nucleotide-diphossugar_trans"/>
</dbReference>
<dbReference type="PANTHER" id="PTHR22916:SF3">
    <property type="entry name" value="UDP-GLCNAC:BETAGAL BETA-1,3-N-ACETYLGLUCOSAMINYLTRANSFERASE-LIKE PROTEIN 1"/>
    <property type="match status" value="1"/>
</dbReference>
<accession>A0ABV6LSM6</accession>
<feature type="domain" description="Glycosyltransferase 2-like" evidence="2">
    <location>
        <begin position="10"/>
        <end position="174"/>
    </location>
</feature>
<evidence type="ECO:0000256" key="1">
    <source>
        <dbReference type="ARBA" id="ARBA00006739"/>
    </source>
</evidence>
<dbReference type="Pfam" id="PF00535">
    <property type="entry name" value="Glycos_transf_2"/>
    <property type="match status" value="1"/>
</dbReference>
<dbReference type="InterPro" id="IPR001173">
    <property type="entry name" value="Glyco_trans_2-like"/>
</dbReference>
<comment type="caution">
    <text evidence="3">The sequence shown here is derived from an EMBL/GenBank/DDBJ whole genome shotgun (WGS) entry which is preliminary data.</text>
</comment>
<reference evidence="3 4" key="1">
    <citation type="submission" date="2024-09" db="EMBL/GenBank/DDBJ databases">
        <authorList>
            <person name="Sun Q."/>
            <person name="Mori K."/>
        </authorList>
    </citation>
    <scope>NUCLEOTIDE SEQUENCE [LARGE SCALE GENOMIC DNA]</scope>
    <source>
        <strain evidence="3 4">NCAIM B.02529</strain>
    </source>
</reference>
<dbReference type="Gene3D" id="3.90.550.10">
    <property type="entry name" value="Spore Coat Polysaccharide Biosynthesis Protein SpsA, Chain A"/>
    <property type="match status" value="1"/>
</dbReference>
<keyword evidence="4" id="KW-1185">Reference proteome</keyword>
<gene>
    <name evidence="3" type="ORF">ACFFGV_17675</name>
</gene>
<name>A0ABV6LSM6_9BACI</name>
<evidence type="ECO:0000259" key="2">
    <source>
        <dbReference type="Pfam" id="PF00535"/>
    </source>
</evidence>
<dbReference type="PANTHER" id="PTHR22916">
    <property type="entry name" value="GLYCOSYLTRANSFERASE"/>
    <property type="match status" value="1"/>
</dbReference>
<evidence type="ECO:0000313" key="4">
    <source>
        <dbReference type="Proteomes" id="UP001589836"/>
    </source>
</evidence>
<organism evidence="3 4">
    <name type="scientific">Pontibacillus salicampi</name>
    <dbReference type="NCBI Taxonomy" id="1449801"/>
    <lineage>
        <taxon>Bacteria</taxon>
        <taxon>Bacillati</taxon>
        <taxon>Bacillota</taxon>
        <taxon>Bacilli</taxon>
        <taxon>Bacillales</taxon>
        <taxon>Bacillaceae</taxon>
        <taxon>Pontibacillus</taxon>
    </lineage>
</organism>
<dbReference type="SUPFAM" id="SSF53448">
    <property type="entry name" value="Nucleotide-diphospho-sugar transferases"/>
    <property type="match status" value="1"/>
</dbReference>
<comment type="similarity">
    <text evidence="1">Belongs to the glycosyltransferase 2 family.</text>
</comment>
<evidence type="ECO:0000313" key="3">
    <source>
        <dbReference type="EMBL" id="MFC0525417.1"/>
    </source>
</evidence>
<proteinExistence type="inferred from homology"/>